<dbReference type="Proteomes" id="UP000824469">
    <property type="component" value="Unassembled WGS sequence"/>
</dbReference>
<dbReference type="InterPro" id="IPR044965">
    <property type="entry name" value="Glyco_hydro_17_plant"/>
</dbReference>
<evidence type="ECO:0000256" key="1">
    <source>
        <dbReference type="ARBA" id="ARBA00008773"/>
    </source>
</evidence>
<dbReference type="PANTHER" id="PTHR32227">
    <property type="entry name" value="GLUCAN ENDO-1,3-BETA-GLUCOSIDASE BG1-RELATED-RELATED"/>
    <property type="match status" value="1"/>
</dbReference>
<dbReference type="Gene3D" id="3.20.20.80">
    <property type="entry name" value="Glycosidases"/>
    <property type="match status" value="1"/>
</dbReference>
<organism evidence="9 10">
    <name type="scientific">Taxus chinensis</name>
    <name type="common">Chinese yew</name>
    <name type="synonym">Taxus wallichiana var. chinensis</name>
    <dbReference type="NCBI Taxonomy" id="29808"/>
    <lineage>
        <taxon>Eukaryota</taxon>
        <taxon>Viridiplantae</taxon>
        <taxon>Streptophyta</taxon>
        <taxon>Embryophyta</taxon>
        <taxon>Tracheophyta</taxon>
        <taxon>Spermatophyta</taxon>
        <taxon>Pinopsida</taxon>
        <taxon>Pinidae</taxon>
        <taxon>Conifers II</taxon>
        <taxon>Cupressales</taxon>
        <taxon>Taxaceae</taxon>
        <taxon>Taxus</taxon>
    </lineage>
</organism>
<gene>
    <name evidence="9" type="ORF">KI387_033509</name>
</gene>
<evidence type="ECO:0000313" key="10">
    <source>
        <dbReference type="Proteomes" id="UP000824469"/>
    </source>
</evidence>
<dbReference type="EMBL" id="JAHRHJ020003813">
    <property type="protein sequence ID" value="KAH9289392.1"/>
    <property type="molecule type" value="Genomic_DNA"/>
</dbReference>
<evidence type="ECO:0000256" key="2">
    <source>
        <dbReference type="ARBA" id="ARBA00022729"/>
    </source>
</evidence>
<keyword evidence="5" id="KW-0326">Glycosidase</keyword>
<keyword evidence="2" id="KW-0732">Signal</keyword>
<dbReference type="SUPFAM" id="SSF51445">
    <property type="entry name" value="(Trans)glycosidases"/>
    <property type="match status" value="1"/>
</dbReference>
<evidence type="ECO:0000256" key="4">
    <source>
        <dbReference type="ARBA" id="ARBA00023157"/>
    </source>
</evidence>
<evidence type="ECO:0000313" key="9">
    <source>
        <dbReference type="EMBL" id="KAH9289392.1"/>
    </source>
</evidence>
<evidence type="ECO:0000259" key="8">
    <source>
        <dbReference type="SMART" id="SM00768"/>
    </source>
</evidence>
<name>A0AA38F5V3_TAXCH</name>
<proteinExistence type="inferred from homology"/>
<evidence type="ECO:0000256" key="6">
    <source>
        <dbReference type="RuleBase" id="RU004335"/>
    </source>
</evidence>
<feature type="compositionally biased region" description="Basic and acidic residues" evidence="7">
    <location>
        <begin position="289"/>
        <end position="314"/>
    </location>
</feature>
<feature type="domain" description="X8" evidence="8">
    <location>
        <begin position="105"/>
        <end position="190"/>
    </location>
</feature>
<protein>
    <recommendedName>
        <fullName evidence="8">X8 domain-containing protein</fullName>
    </recommendedName>
</protein>
<keyword evidence="3" id="KW-0378">Hydrolase</keyword>
<sequence length="314" mass="34720">MIAETRWPSNGGPKELAATPDNATNYNANLIRHMINNTWTPSRLGQEIDTYIFSNFNKNIKLGMESERNWGLFYLDETKVYNVDITTGFPYLAIGGTLKSFDGATWCISSSFANETDIQKALDWAYGSGSVDCSPIQPSQPCSLPNSLSSHASYAFKNYDKKNGHSSMACNFDGTRNITTNNPSDAPCNVARGLTFLVRHSLPHGHDNGQQWGDYCISRSQCRSHSRAHRSACRLPIRWGAASPPLPRARGWGSPPPGPPTTFSRDGWSLPPPPDKLSRLALAISPSHAHAELDIKEGEHDDNKEGKHDGFRFR</sequence>
<keyword evidence="10" id="KW-1185">Reference proteome</keyword>
<evidence type="ECO:0000256" key="5">
    <source>
        <dbReference type="ARBA" id="ARBA00023295"/>
    </source>
</evidence>
<comment type="caution">
    <text evidence="9">The sequence shown here is derived from an EMBL/GenBank/DDBJ whole genome shotgun (WGS) entry which is preliminary data.</text>
</comment>
<dbReference type="InterPro" id="IPR012946">
    <property type="entry name" value="X8"/>
</dbReference>
<dbReference type="GO" id="GO:0005975">
    <property type="term" value="P:carbohydrate metabolic process"/>
    <property type="evidence" value="ECO:0007669"/>
    <property type="project" value="InterPro"/>
</dbReference>
<keyword evidence="4" id="KW-1015">Disulfide bond</keyword>
<dbReference type="SMART" id="SM00768">
    <property type="entry name" value="X8"/>
    <property type="match status" value="1"/>
</dbReference>
<dbReference type="Gene3D" id="1.20.58.1040">
    <property type="match status" value="1"/>
</dbReference>
<evidence type="ECO:0000256" key="3">
    <source>
        <dbReference type="ARBA" id="ARBA00022801"/>
    </source>
</evidence>
<dbReference type="AlphaFoldDB" id="A0AA38F5V3"/>
<dbReference type="Pfam" id="PF00332">
    <property type="entry name" value="Glyco_hydro_17"/>
    <property type="match status" value="1"/>
</dbReference>
<reference evidence="9 10" key="1">
    <citation type="journal article" date="2021" name="Nat. Plants">
        <title>The Taxus genome provides insights into paclitaxel biosynthesis.</title>
        <authorList>
            <person name="Xiong X."/>
            <person name="Gou J."/>
            <person name="Liao Q."/>
            <person name="Li Y."/>
            <person name="Zhou Q."/>
            <person name="Bi G."/>
            <person name="Li C."/>
            <person name="Du R."/>
            <person name="Wang X."/>
            <person name="Sun T."/>
            <person name="Guo L."/>
            <person name="Liang H."/>
            <person name="Lu P."/>
            <person name="Wu Y."/>
            <person name="Zhang Z."/>
            <person name="Ro D.K."/>
            <person name="Shang Y."/>
            <person name="Huang S."/>
            <person name="Yan J."/>
        </authorList>
    </citation>
    <scope>NUCLEOTIDE SEQUENCE [LARGE SCALE GENOMIC DNA]</scope>
    <source>
        <strain evidence="9">Ta-2019</strain>
    </source>
</reference>
<evidence type="ECO:0000256" key="7">
    <source>
        <dbReference type="SAM" id="MobiDB-lite"/>
    </source>
</evidence>
<dbReference type="GO" id="GO:0004553">
    <property type="term" value="F:hydrolase activity, hydrolyzing O-glycosyl compounds"/>
    <property type="evidence" value="ECO:0007669"/>
    <property type="project" value="InterPro"/>
</dbReference>
<dbReference type="InterPro" id="IPR000490">
    <property type="entry name" value="Glyco_hydro_17"/>
</dbReference>
<dbReference type="InterPro" id="IPR017853">
    <property type="entry name" value="GH"/>
</dbReference>
<feature type="region of interest" description="Disordered" evidence="7">
    <location>
        <begin position="244"/>
        <end position="314"/>
    </location>
</feature>
<dbReference type="Pfam" id="PF07983">
    <property type="entry name" value="X8"/>
    <property type="match status" value="1"/>
</dbReference>
<accession>A0AA38F5V3</accession>
<comment type="similarity">
    <text evidence="1 6">Belongs to the glycosyl hydrolase 17 family.</text>
</comment>